<keyword evidence="3" id="KW-1185">Reference proteome</keyword>
<dbReference type="KEGG" id="tbv:H9L17_04815"/>
<keyword evidence="1" id="KW-1133">Transmembrane helix</keyword>
<name>A0A7G9QVT8_9GAMM</name>
<feature type="transmembrane region" description="Helical" evidence="1">
    <location>
        <begin position="162"/>
        <end position="183"/>
    </location>
</feature>
<gene>
    <name evidence="2" type="ORF">H9L17_04815</name>
</gene>
<evidence type="ECO:0000313" key="2">
    <source>
        <dbReference type="EMBL" id="QNN47463.1"/>
    </source>
</evidence>
<evidence type="ECO:0000256" key="1">
    <source>
        <dbReference type="SAM" id="Phobius"/>
    </source>
</evidence>
<keyword evidence="1" id="KW-0812">Transmembrane</keyword>
<keyword evidence="1" id="KW-0472">Membrane</keyword>
<accession>A0A7G9QVT8</accession>
<dbReference type="RefSeq" id="WP_187571208.1">
    <property type="nucleotide sequence ID" value="NZ_CP060711.1"/>
</dbReference>
<sequence length="223" mass="24593">MRKLASIRTSSQSHIPLGHALHRAKEPSSYPPTINDLRLVIPRVPLPAGSRSLQQLASPVVAGCITIHSSRHRFAVRLNSGVSHSWGTMDTQAIFWIVLIVIAFGVIALLAIYKFGHSLFGRFFAREWPDFFMHYRHGPQPLPARSVVDLITDFRERRNDFWLAYGQIVIALIIAVLLTVLLLTKTISAEAGLPILSAISGFAIAKGTTAARVRAPDDTPDRG</sequence>
<reference evidence="2 3" key="1">
    <citation type="submission" date="2020-08" db="EMBL/GenBank/DDBJ databases">
        <title>Genome sequence of Thermomonas brevis KACC 16975T.</title>
        <authorList>
            <person name="Hyun D.-W."/>
            <person name="Bae J.-W."/>
        </authorList>
    </citation>
    <scope>NUCLEOTIDE SEQUENCE [LARGE SCALE GENOMIC DNA]</scope>
    <source>
        <strain evidence="2 3">KACC 16975</strain>
    </source>
</reference>
<dbReference type="EMBL" id="CP060711">
    <property type="protein sequence ID" value="QNN47463.1"/>
    <property type="molecule type" value="Genomic_DNA"/>
</dbReference>
<proteinExistence type="predicted"/>
<protein>
    <submittedName>
        <fullName evidence="2">Uncharacterized protein</fullName>
    </submittedName>
</protein>
<evidence type="ECO:0000313" key="3">
    <source>
        <dbReference type="Proteomes" id="UP000515977"/>
    </source>
</evidence>
<organism evidence="2 3">
    <name type="scientific">Thermomonas brevis</name>
    <dbReference type="NCBI Taxonomy" id="215691"/>
    <lineage>
        <taxon>Bacteria</taxon>
        <taxon>Pseudomonadati</taxon>
        <taxon>Pseudomonadota</taxon>
        <taxon>Gammaproteobacteria</taxon>
        <taxon>Lysobacterales</taxon>
        <taxon>Lysobacteraceae</taxon>
        <taxon>Thermomonas</taxon>
    </lineage>
</organism>
<dbReference type="AlphaFoldDB" id="A0A7G9QVT8"/>
<dbReference type="Proteomes" id="UP000515977">
    <property type="component" value="Chromosome"/>
</dbReference>
<feature type="transmembrane region" description="Helical" evidence="1">
    <location>
        <begin position="93"/>
        <end position="113"/>
    </location>
</feature>